<keyword evidence="2" id="KW-1185">Reference proteome</keyword>
<gene>
    <name evidence="1" type="ORF">FRUB_03622</name>
</gene>
<dbReference type="AlphaFoldDB" id="A0A225DSH8"/>
<dbReference type="EMBL" id="NIDE01000004">
    <property type="protein sequence ID" value="OWK44023.1"/>
    <property type="molecule type" value="Genomic_DNA"/>
</dbReference>
<reference evidence="2" key="1">
    <citation type="submission" date="2017-06" db="EMBL/GenBank/DDBJ databases">
        <title>Genome analysis of Fimbriiglobus ruber SP5, the first member of the order Planctomycetales with confirmed chitinolytic capability.</title>
        <authorList>
            <person name="Ravin N.V."/>
            <person name="Rakitin A.L."/>
            <person name="Ivanova A.A."/>
            <person name="Beletsky A.V."/>
            <person name="Kulichevskaya I.S."/>
            <person name="Mardanov A.V."/>
            <person name="Dedysh S.N."/>
        </authorList>
    </citation>
    <scope>NUCLEOTIDE SEQUENCE [LARGE SCALE GENOMIC DNA]</scope>
    <source>
        <strain evidence="2">SP5</strain>
    </source>
</reference>
<proteinExistence type="predicted"/>
<sequence length="42" mass="4459">MKGEVTSPVRLKLVDAAAPPPCGLVGRVDVRRDVEEVEEAIG</sequence>
<evidence type="ECO:0000313" key="1">
    <source>
        <dbReference type="EMBL" id="OWK44023.1"/>
    </source>
</evidence>
<organism evidence="1 2">
    <name type="scientific">Fimbriiglobus ruber</name>
    <dbReference type="NCBI Taxonomy" id="1908690"/>
    <lineage>
        <taxon>Bacteria</taxon>
        <taxon>Pseudomonadati</taxon>
        <taxon>Planctomycetota</taxon>
        <taxon>Planctomycetia</taxon>
        <taxon>Gemmatales</taxon>
        <taxon>Gemmataceae</taxon>
        <taxon>Fimbriiglobus</taxon>
    </lineage>
</organism>
<accession>A0A225DSH8</accession>
<comment type="caution">
    <text evidence="1">The sequence shown here is derived from an EMBL/GenBank/DDBJ whole genome shotgun (WGS) entry which is preliminary data.</text>
</comment>
<dbReference type="Proteomes" id="UP000214646">
    <property type="component" value="Unassembled WGS sequence"/>
</dbReference>
<name>A0A225DSH8_9BACT</name>
<evidence type="ECO:0000313" key="2">
    <source>
        <dbReference type="Proteomes" id="UP000214646"/>
    </source>
</evidence>
<protein>
    <submittedName>
        <fullName evidence="1">Uncharacterized protein</fullName>
    </submittedName>
</protein>